<evidence type="ECO:0000313" key="2">
    <source>
        <dbReference type="Proteomes" id="UP000013041"/>
    </source>
</evidence>
<dbReference type="Pfam" id="PF09693">
    <property type="entry name" value="Phage_XkdX"/>
    <property type="match status" value="1"/>
</dbReference>
<accession>R0A8T1</accession>
<dbReference type="Proteomes" id="UP000013041">
    <property type="component" value="Unassembled WGS sequence"/>
</dbReference>
<protein>
    <recommendedName>
        <fullName evidence="3">XkdX family protein</fullName>
    </recommendedName>
</protein>
<dbReference type="HOGENOM" id="CLU_3214352_0_0_9"/>
<evidence type="ECO:0008006" key="3">
    <source>
        <dbReference type="Google" id="ProtNLM"/>
    </source>
</evidence>
<evidence type="ECO:0000313" key="1">
    <source>
        <dbReference type="EMBL" id="ENZ32828.1"/>
    </source>
</evidence>
<reference evidence="1 2" key="1">
    <citation type="submission" date="2013-01" db="EMBL/GenBank/DDBJ databases">
        <title>The Genome Sequence of Clostridium bolteae 90B8.</title>
        <authorList>
            <consortium name="The Broad Institute Genome Sequencing Platform"/>
            <person name="Earl A."/>
            <person name="Ward D."/>
            <person name="Feldgarden M."/>
            <person name="Gevers D."/>
            <person name="Courvalin P."/>
            <person name="Lambert T."/>
            <person name="Walker B."/>
            <person name="Young S.K."/>
            <person name="Zeng Q."/>
            <person name="Gargeya S."/>
            <person name="Fitzgerald M."/>
            <person name="Haas B."/>
            <person name="Abouelleil A."/>
            <person name="Alvarado L."/>
            <person name="Arachchi H.M."/>
            <person name="Berlin A.M."/>
            <person name="Chapman S.B."/>
            <person name="Dewar J."/>
            <person name="Goldberg J."/>
            <person name="Griggs A."/>
            <person name="Gujja S."/>
            <person name="Hansen M."/>
            <person name="Howarth C."/>
            <person name="Imamovic A."/>
            <person name="Larimer J."/>
            <person name="McCowan C."/>
            <person name="Murphy C."/>
            <person name="Neiman D."/>
            <person name="Pearson M."/>
            <person name="Priest M."/>
            <person name="Roberts A."/>
            <person name="Saif S."/>
            <person name="Shea T."/>
            <person name="Sisk P."/>
            <person name="Sykes S."/>
            <person name="Wortman J."/>
            <person name="Nusbaum C."/>
            <person name="Birren B."/>
        </authorList>
    </citation>
    <scope>NUCLEOTIDE SEQUENCE [LARGE SCALE GENOMIC DNA]</scope>
    <source>
        <strain evidence="1 2">90B8</strain>
    </source>
</reference>
<name>R0A8T1_9FIRM</name>
<dbReference type="RefSeq" id="WP_002570512.1">
    <property type="nucleotide sequence ID" value="NZ_KB851139.1"/>
</dbReference>
<gene>
    <name evidence="1" type="ORF">HMPREF1097_05041</name>
</gene>
<dbReference type="AlphaFoldDB" id="R0A8T1"/>
<proteinExistence type="predicted"/>
<dbReference type="PATRIC" id="fig|997897.5.peg.5304"/>
<dbReference type="InterPro" id="IPR010022">
    <property type="entry name" value="XkdX"/>
</dbReference>
<sequence>MDVKALAIKYYPRLWDIDRLKALVAAGKLSPEDYKEITGKVYAVE</sequence>
<dbReference type="EMBL" id="AGYG01000031">
    <property type="protein sequence ID" value="ENZ32828.1"/>
    <property type="molecule type" value="Genomic_DNA"/>
</dbReference>
<comment type="caution">
    <text evidence="1">The sequence shown here is derived from an EMBL/GenBank/DDBJ whole genome shotgun (WGS) entry which is preliminary data.</text>
</comment>
<organism evidence="1 2">
    <name type="scientific">Enterocloster bolteae 90B8</name>
    <dbReference type="NCBI Taxonomy" id="997897"/>
    <lineage>
        <taxon>Bacteria</taxon>
        <taxon>Bacillati</taxon>
        <taxon>Bacillota</taxon>
        <taxon>Clostridia</taxon>
        <taxon>Lachnospirales</taxon>
        <taxon>Lachnospiraceae</taxon>
        <taxon>Enterocloster</taxon>
    </lineage>
</organism>